<comment type="caution">
    <text evidence="2">The sequence shown here is derived from an EMBL/GenBank/DDBJ whole genome shotgun (WGS) entry which is preliminary data.</text>
</comment>
<proteinExistence type="predicted"/>
<accession>A0ABR6KZY1</accession>
<organism evidence="2 3">
    <name type="scientific">Aminobacter niigataensis</name>
    <dbReference type="NCBI Taxonomy" id="83265"/>
    <lineage>
        <taxon>Bacteria</taxon>
        <taxon>Pseudomonadati</taxon>
        <taxon>Pseudomonadota</taxon>
        <taxon>Alphaproteobacteria</taxon>
        <taxon>Hyphomicrobiales</taxon>
        <taxon>Phyllobacteriaceae</taxon>
        <taxon>Aminobacter</taxon>
    </lineage>
</organism>
<dbReference type="RefSeq" id="WP_108608656.1">
    <property type="nucleotide sequence ID" value="NZ_BAAAVZ010000003.1"/>
</dbReference>
<evidence type="ECO:0000256" key="1">
    <source>
        <dbReference type="SAM" id="Phobius"/>
    </source>
</evidence>
<keyword evidence="1" id="KW-0472">Membrane</keyword>
<protein>
    <submittedName>
        <fullName evidence="2">Uncharacterized protein</fullName>
    </submittedName>
</protein>
<name>A0ABR6KZY1_9HYPH</name>
<keyword evidence="1" id="KW-0812">Transmembrane</keyword>
<evidence type="ECO:0000313" key="3">
    <source>
        <dbReference type="Proteomes" id="UP000539538"/>
    </source>
</evidence>
<dbReference type="Proteomes" id="UP000539538">
    <property type="component" value="Unassembled WGS sequence"/>
</dbReference>
<gene>
    <name evidence="2" type="ORF">GGQ99_001796</name>
</gene>
<sequence>METGLTDWTNLDTIGAFYPFQGFEWLLVAAAVCFWLWWHYRCIVDEDREMREAAEYYRRHGITRCISADGKPRRPPESV</sequence>
<keyword evidence="3" id="KW-1185">Reference proteome</keyword>
<keyword evidence="1" id="KW-1133">Transmembrane helix</keyword>
<reference evidence="2 3" key="1">
    <citation type="submission" date="2020-08" db="EMBL/GenBank/DDBJ databases">
        <title>Genomic Encyclopedia of Type Strains, Phase IV (KMG-IV): sequencing the most valuable type-strain genomes for metagenomic binning, comparative biology and taxonomic classification.</title>
        <authorList>
            <person name="Goeker M."/>
        </authorList>
    </citation>
    <scope>NUCLEOTIDE SEQUENCE [LARGE SCALE GENOMIC DNA]</scope>
    <source>
        <strain evidence="2 3">DSM 7050</strain>
    </source>
</reference>
<evidence type="ECO:0000313" key="2">
    <source>
        <dbReference type="EMBL" id="MBB4650074.1"/>
    </source>
</evidence>
<dbReference type="EMBL" id="JACHOT010000001">
    <property type="protein sequence ID" value="MBB4650074.1"/>
    <property type="molecule type" value="Genomic_DNA"/>
</dbReference>
<feature type="transmembrane region" description="Helical" evidence="1">
    <location>
        <begin position="20"/>
        <end position="38"/>
    </location>
</feature>